<evidence type="ECO:0008006" key="4">
    <source>
        <dbReference type="Google" id="ProtNLM"/>
    </source>
</evidence>
<evidence type="ECO:0000256" key="1">
    <source>
        <dbReference type="SAM" id="MobiDB-lite"/>
    </source>
</evidence>
<name>A0ABQ9GL52_9NEOP</name>
<proteinExistence type="predicted"/>
<evidence type="ECO:0000313" key="3">
    <source>
        <dbReference type="Proteomes" id="UP001159363"/>
    </source>
</evidence>
<protein>
    <recommendedName>
        <fullName evidence="4">PiggyBac transposable element-derived protein domain-containing protein</fullName>
    </recommendedName>
</protein>
<feature type="region of interest" description="Disordered" evidence="1">
    <location>
        <begin position="22"/>
        <end position="54"/>
    </location>
</feature>
<sequence length="166" mass="19193">MYRLNPLCEDYSGTVRRILDEVESDNEDISDTEDNVDVQSVCEDEQSASEQSDNQCDIRRNIMTRKNGHRWTLDPPSTHARTPARNIIRLQHGKIPTGVSEDFWELLVTSEMIKTVVHFTSDEIKGQRQKYTDEARYVGDTSDTEMYALIGLLYFAGSRKEHFRTD</sequence>
<dbReference type="EMBL" id="JARBHB010000011">
    <property type="protein sequence ID" value="KAJ8872756.1"/>
    <property type="molecule type" value="Genomic_DNA"/>
</dbReference>
<evidence type="ECO:0000313" key="2">
    <source>
        <dbReference type="EMBL" id="KAJ8872756.1"/>
    </source>
</evidence>
<gene>
    <name evidence="2" type="ORF">PR048_026372</name>
</gene>
<keyword evidence="3" id="KW-1185">Reference proteome</keyword>
<reference evidence="2 3" key="1">
    <citation type="submission" date="2023-02" db="EMBL/GenBank/DDBJ databases">
        <title>LHISI_Scaffold_Assembly.</title>
        <authorList>
            <person name="Stuart O.P."/>
            <person name="Cleave R."/>
            <person name="Magrath M.J.L."/>
            <person name="Mikheyev A.S."/>
        </authorList>
    </citation>
    <scope>NUCLEOTIDE SEQUENCE [LARGE SCALE GENOMIC DNA]</scope>
    <source>
        <strain evidence="2">Daus_M_001</strain>
        <tissue evidence="2">Leg muscle</tissue>
    </source>
</reference>
<comment type="caution">
    <text evidence="2">The sequence shown here is derived from an EMBL/GenBank/DDBJ whole genome shotgun (WGS) entry which is preliminary data.</text>
</comment>
<accession>A0ABQ9GL52</accession>
<feature type="compositionally biased region" description="Acidic residues" evidence="1">
    <location>
        <begin position="22"/>
        <end position="47"/>
    </location>
</feature>
<organism evidence="2 3">
    <name type="scientific">Dryococelus australis</name>
    <dbReference type="NCBI Taxonomy" id="614101"/>
    <lineage>
        <taxon>Eukaryota</taxon>
        <taxon>Metazoa</taxon>
        <taxon>Ecdysozoa</taxon>
        <taxon>Arthropoda</taxon>
        <taxon>Hexapoda</taxon>
        <taxon>Insecta</taxon>
        <taxon>Pterygota</taxon>
        <taxon>Neoptera</taxon>
        <taxon>Polyneoptera</taxon>
        <taxon>Phasmatodea</taxon>
        <taxon>Verophasmatodea</taxon>
        <taxon>Anareolatae</taxon>
        <taxon>Phasmatidae</taxon>
        <taxon>Eurycanthinae</taxon>
        <taxon>Dryococelus</taxon>
    </lineage>
</organism>
<dbReference type="Proteomes" id="UP001159363">
    <property type="component" value="Chromosome 10"/>
</dbReference>